<dbReference type="OrthoDB" id="2384193at2759"/>
<feature type="compositionally biased region" description="Polar residues" evidence="1">
    <location>
        <begin position="451"/>
        <end position="461"/>
    </location>
</feature>
<keyword evidence="2" id="KW-0812">Transmembrane</keyword>
<feature type="region of interest" description="Disordered" evidence="1">
    <location>
        <begin position="298"/>
        <end position="343"/>
    </location>
</feature>
<evidence type="ECO:0000313" key="3">
    <source>
        <dbReference type="EMBL" id="RDX48648.1"/>
    </source>
</evidence>
<organism evidence="3 4">
    <name type="scientific">Lentinus brumalis</name>
    <dbReference type="NCBI Taxonomy" id="2498619"/>
    <lineage>
        <taxon>Eukaryota</taxon>
        <taxon>Fungi</taxon>
        <taxon>Dikarya</taxon>
        <taxon>Basidiomycota</taxon>
        <taxon>Agaricomycotina</taxon>
        <taxon>Agaricomycetes</taxon>
        <taxon>Polyporales</taxon>
        <taxon>Polyporaceae</taxon>
        <taxon>Lentinus</taxon>
    </lineage>
</organism>
<evidence type="ECO:0000313" key="4">
    <source>
        <dbReference type="Proteomes" id="UP000256964"/>
    </source>
</evidence>
<feature type="transmembrane region" description="Helical" evidence="2">
    <location>
        <begin position="177"/>
        <end position="197"/>
    </location>
</feature>
<sequence length="635" mass="69952">MSAASTTAFSLWAILSLLFLIFLVHHLWCYDRFKCLRWSAGQHGAFKRVMTYSYLGAVPLLAVYSVGMTVIKYREGFALLPEGTILPVPINDYRDANKNWVLPLQFVFSFAWALEMVTHLEELAFWLYLLHQNPEKEAWFSSWEYRLWYLGSLVAIIGMPLTALITRRSLETCDAYIFLVGASGSTSTTIAFLYVLWRFPRFIQHVKAEGADPTVVVRLATFYNLNQVRVVFRFMFTFPLLVLALDGIVGTEHRINRNLFATDFLQMFAGLGCFVSSMITLLIFFPRSIVREAGYKPKVSSTLPHSPKSPPITPPLRAPYSSPPPPHHHHLPQHMAGYATPNGLQMSVTGGTGWTGEFEGSAYTASMYSPRESLYDSPQYTAEDDGVQRRRSRKSMRASRRVSVYSGTMDAHVEQDSDEGYDDEDLRRQASAEDGAEDIERGGEERAPPYSHTQSHPTSRSAHPPQTPAPSPPPEVHLQQRHPFPHSLSSPHIVTLSSPSAQDTPPPSSPPPPQARLSNSSPQQQVRSSSPKRQMDWEERRPLRGEAEARRSLHVITTAPGVNIGLGLVSTALGGGRGPGAVPGGGGGGGGGTVPAAGPMGRAAAGSSLHPYVVNFTSPIDLVDLPPRDELPRAV</sequence>
<feature type="region of interest" description="Disordered" evidence="1">
    <location>
        <begin position="375"/>
        <end position="545"/>
    </location>
</feature>
<feature type="transmembrane region" description="Helical" evidence="2">
    <location>
        <begin position="230"/>
        <end position="249"/>
    </location>
</feature>
<feature type="compositionally biased region" description="Low complexity" evidence="1">
    <location>
        <begin position="518"/>
        <end position="532"/>
    </location>
</feature>
<feature type="transmembrane region" description="Helical" evidence="2">
    <location>
        <begin position="106"/>
        <end position="127"/>
    </location>
</feature>
<feature type="transmembrane region" description="Helical" evidence="2">
    <location>
        <begin position="12"/>
        <end position="30"/>
    </location>
</feature>
<accession>A0A371D806</accession>
<feature type="transmembrane region" description="Helical" evidence="2">
    <location>
        <begin position="264"/>
        <end position="285"/>
    </location>
</feature>
<dbReference type="STRING" id="139420.A0A371D806"/>
<feature type="compositionally biased region" description="Pro residues" evidence="1">
    <location>
        <begin position="504"/>
        <end position="514"/>
    </location>
</feature>
<feature type="compositionally biased region" description="Basic residues" evidence="1">
    <location>
        <begin position="389"/>
        <end position="400"/>
    </location>
</feature>
<keyword evidence="2" id="KW-1133">Transmembrane helix</keyword>
<feature type="transmembrane region" description="Helical" evidence="2">
    <location>
        <begin position="147"/>
        <end position="165"/>
    </location>
</feature>
<feature type="compositionally biased region" description="Basic and acidic residues" evidence="1">
    <location>
        <begin position="438"/>
        <end position="447"/>
    </location>
</feature>
<feature type="compositionally biased region" description="Pro residues" evidence="1">
    <location>
        <begin position="465"/>
        <end position="475"/>
    </location>
</feature>
<keyword evidence="4" id="KW-1185">Reference proteome</keyword>
<feature type="compositionally biased region" description="Pro residues" evidence="1">
    <location>
        <begin position="307"/>
        <end position="325"/>
    </location>
</feature>
<feature type="compositionally biased region" description="Polar residues" evidence="1">
    <location>
        <begin position="487"/>
        <end position="496"/>
    </location>
</feature>
<reference evidence="3 4" key="1">
    <citation type="journal article" date="2018" name="Biotechnol. Biofuels">
        <title>Integrative visual omics of the white-rot fungus Polyporus brumalis exposes the biotechnological potential of its oxidative enzymes for delignifying raw plant biomass.</title>
        <authorList>
            <person name="Miyauchi S."/>
            <person name="Rancon A."/>
            <person name="Drula E."/>
            <person name="Hage H."/>
            <person name="Chaduli D."/>
            <person name="Favel A."/>
            <person name="Grisel S."/>
            <person name="Henrissat B."/>
            <person name="Herpoel-Gimbert I."/>
            <person name="Ruiz-Duenas F.J."/>
            <person name="Chevret D."/>
            <person name="Hainaut M."/>
            <person name="Lin J."/>
            <person name="Wang M."/>
            <person name="Pangilinan J."/>
            <person name="Lipzen A."/>
            <person name="Lesage-Meessen L."/>
            <person name="Navarro D."/>
            <person name="Riley R."/>
            <person name="Grigoriev I.V."/>
            <person name="Zhou S."/>
            <person name="Raouche S."/>
            <person name="Rosso M.N."/>
        </authorList>
    </citation>
    <scope>NUCLEOTIDE SEQUENCE [LARGE SCALE GENOMIC DNA]</scope>
    <source>
        <strain evidence="3 4">BRFM 1820</strain>
    </source>
</reference>
<dbReference type="Proteomes" id="UP000256964">
    <property type="component" value="Unassembled WGS sequence"/>
</dbReference>
<feature type="compositionally biased region" description="Basic and acidic residues" evidence="1">
    <location>
        <begin position="533"/>
        <end position="545"/>
    </location>
</feature>
<evidence type="ECO:0000256" key="2">
    <source>
        <dbReference type="SAM" id="Phobius"/>
    </source>
</evidence>
<feature type="transmembrane region" description="Helical" evidence="2">
    <location>
        <begin position="51"/>
        <end position="71"/>
    </location>
</feature>
<evidence type="ECO:0000256" key="1">
    <source>
        <dbReference type="SAM" id="MobiDB-lite"/>
    </source>
</evidence>
<name>A0A371D806_9APHY</name>
<gene>
    <name evidence="3" type="ORF">OH76DRAFT_1352134</name>
</gene>
<dbReference type="EMBL" id="KZ857410">
    <property type="protein sequence ID" value="RDX48648.1"/>
    <property type="molecule type" value="Genomic_DNA"/>
</dbReference>
<proteinExistence type="predicted"/>
<keyword evidence="2" id="KW-0472">Membrane</keyword>
<protein>
    <submittedName>
        <fullName evidence="3">Uncharacterized protein</fullName>
    </submittedName>
</protein>
<dbReference type="AlphaFoldDB" id="A0A371D806"/>